<dbReference type="Proteomes" id="UP000324638">
    <property type="component" value="Unassembled WGS sequence"/>
</dbReference>
<gene>
    <name evidence="1" type="ORF">EPJ79_10635</name>
</gene>
<proteinExistence type="predicted"/>
<organism evidence="1 2">
    <name type="scientific">Brachyspira aalborgi</name>
    <dbReference type="NCBI Taxonomy" id="29522"/>
    <lineage>
        <taxon>Bacteria</taxon>
        <taxon>Pseudomonadati</taxon>
        <taxon>Spirochaetota</taxon>
        <taxon>Spirochaetia</taxon>
        <taxon>Brachyspirales</taxon>
        <taxon>Brachyspiraceae</taxon>
        <taxon>Brachyspira</taxon>
    </lineage>
</organism>
<dbReference type="EMBL" id="SAXU01000001">
    <property type="protein sequence ID" value="TXJ21548.1"/>
    <property type="molecule type" value="Genomic_DNA"/>
</dbReference>
<comment type="caution">
    <text evidence="1">The sequence shown here is derived from an EMBL/GenBank/DDBJ whole genome shotgun (WGS) entry which is preliminary data.</text>
</comment>
<sequence>MIKKLSLIGGLMIMLSLSSLYGQGGRLSIHLNSAQVQKFNSITNNYKVEKDAFGNTYSITSKIDLVKDMANGIIDNKLFIYPQTLYGTVDGIDNVLAFKLNIFQLNTFNTGALNINYIIFSDGSNYIKWELGTFGETGQYKNMGSSSYVIVHNLFLPIQYIEGLYNILRTLNVPPFLVRIGSSVGGFDSKIEGSAVQSIRDVLDIYMQIK</sequence>
<dbReference type="RefSeq" id="WP_147739466.1">
    <property type="nucleotide sequence ID" value="NZ_SAXU01000001.1"/>
</dbReference>
<name>A0A5C8D991_9SPIR</name>
<protein>
    <submittedName>
        <fullName evidence="1">Uncharacterized protein</fullName>
    </submittedName>
</protein>
<evidence type="ECO:0000313" key="1">
    <source>
        <dbReference type="EMBL" id="TXJ21548.1"/>
    </source>
</evidence>
<evidence type="ECO:0000313" key="2">
    <source>
        <dbReference type="Proteomes" id="UP000324638"/>
    </source>
</evidence>
<accession>A0A5C8D991</accession>
<reference evidence="1 2" key="1">
    <citation type="journal article" date="1992" name="Lakartidningen">
        <title>[Penicillin V and not amoxicillin is the first choice preparation in acute otitis].</title>
        <authorList>
            <person name="Kamme C."/>
            <person name="Lundgren K."/>
            <person name="Prellner K."/>
        </authorList>
    </citation>
    <scope>NUCLEOTIDE SEQUENCE [LARGE SCALE GENOMIC DNA]</scope>
    <source>
        <strain evidence="1 2">513A</strain>
    </source>
</reference>
<dbReference type="AlphaFoldDB" id="A0A5C8D991"/>